<evidence type="ECO:0000313" key="2">
    <source>
        <dbReference type="Proteomes" id="UP000070121"/>
    </source>
</evidence>
<accession>A0A135U872</accession>
<dbReference type="Proteomes" id="UP000070121">
    <property type="component" value="Unassembled WGS sequence"/>
</dbReference>
<dbReference type="InterPro" id="IPR011333">
    <property type="entry name" value="SKP1/BTB/POZ_sf"/>
</dbReference>
<dbReference type="Gene3D" id="3.30.710.10">
    <property type="entry name" value="Potassium Channel Kv1.1, Chain A"/>
    <property type="match status" value="1"/>
</dbReference>
<evidence type="ECO:0008006" key="3">
    <source>
        <dbReference type="Google" id="ProtNLM"/>
    </source>
</evidence>
<evidence type="ECO:0000313" key="1">
    <source>
        <dbReference type="EMBL" id="KXH56589.1"/>
    </source>
</evidence>
<dbReference type="AlphaFoldDB" id="A0A135U872"/>
<name>A0A135U872_9PEZI</name>
<keyword evidence="2" id="KW-1185">Reference proteome</keyword>
<dbReference type="STRING" id="1209931.A0A135U872"/>
<reference evidence="1 2" key="1">
    <citation type="submission" date="2014-02" db="EMBL/GenBank/DDBJ databases">
        <title>The genome sequence of Colletotrichum salicis CBS 607.94.</title>
        <authorList>
            <person name="Baroncelli R."/>
            <person name="Thon M.R."/>
        </authorList>
    </citation>
    <scope>NUCLEOTIDE SEQUENCE [LARGE SCALE GENOMIC DNA]</scope>
    <source>
        <strain evidence="1 2">CBS 607.94</strain>
    </source>
</reference>
<protein>
    <recommendedName>
        <fullName evidence="3">BTB domain-containing protein</fullName>
    </recommendedName>
</protein>
<gene>
    <name evidence="1" type="ORF">CSAL01_03423</name>
</gene>
<comment type="caution">
    <text evidence="1">The sequence shown here is derived from an EMBL/GenBank/DDBJ whole genome shotgun (WGS) entry which is preliminary data.</text>
</comment>
<dbReference type="EMBL" id="JFFI01001649">
    <property type="protein sequence ID" value="KXH56589.1"/>
    <property type="molecule type" value="Genomic_DNA"/>
</dbReference>
<dbReference type="OrthoDB" id="194443at2759"/>
<organism evidence="1 2">
    <name type="scientific">Colletotrichum salicis</name>
    <dbReference type="NCBI Taxonomy" id="1209931"/>
    <lineage>
        <taxon>Eukaryota</taxon>
        <taxon>Fungi</taxon>
        <taxon>Dikarya</taxon>
        <taxon>Ascomycota</taxon>
        <taxon>Pezizomycotina</taxon>
        <taxon>Sordariomycetes</taxon>
        <taxon>Hypocreomycetidae</taxon>
        <taxon>Glomerellales</taxon>
        <taxon>Glomerellaceae</taxon>
        <taxon>Colletotrichum</taxon>
        <taxon>Colletotrichum acutatum species complex</taxon>
    </lineage>
</organism>
<proteinExistence type="predicted"/>
<sequence length="271" mass="31067">MRRKVFAFSKSKLIKDSDYFRACLNNSTFVEGRTSIIEFDDIESERLEAYLRIVDMTATGESIDIKEFLASSNGCNEAADDIIPVINVYQLSDRFLNEPMHIALSQCILEYLQKGAVTKEDKLSPESMIWLFNTYKNAYNTLDPSISDKVDLQVQIAEVCCLQIDMEETYALTRISSESDAFLVAVLRAATQRVNTLLKQTKSLGEKVKRLKREVRILTDPRDSEAHRYVRDDYDPFDGYLDLYTDAWFVAHGGDEDEDDEDDDEEEDGCH</sequence>